<comment type="caution">
    <text evidence="3">The sequence shown here is derived from an EMBL/GenBank/DDBJ whole genome shotgun (WGS) entry which is preliminary data.</text>
</comment>
<dbReference type="Gene3D" id="3.40.630.10">
    <property type="entry name" value="Zn peptidases"/>
    <property type="match status" value="2"/>
</dbReference>
<dbReference type="NCBIfam" id="TIGR01891">
    <property type="entry name" value="amidohydrolases"/>
    <property type="match status" value="1"/>
</dbReference>
<evidence type="ECO:0000313" key="3">
    <source>
        <dbReference type="EMBL" id="MCC2126495.1"/>
    </source>
</evidence>
<feature type="binding site" evidence="1">
    <location>
        <position position="393"/>
    </location>
    <ligand>
        <name>Mn(2+)</name>
        <dbReference type="ChEBI" id="CHEBI:29035"/>
        <label>2</label>
    </ligand>
</feature>
<feature type="binding site" evidence="1">
    <location>
        <position position="136"/>
    </location>
    <ligand>
        <name>Mn(2+)</name>
        <dbReference type="ChEBI" id="CHEBI:29035"/>
        <label>2</label>
    </ligand>
</feature>
<keyword evidence="4" id="KW-1185">Reference proteome</keyword>
<gene>
    <name evidence="3" type="ORF">LKD36_09890</name>
</gene>
<dbReference type="PANTHER" id="PTHR30575:SF3">
    <property type="entry name" value="PEPTIDASE M20 DIMERISATION DOMAIN-CONTAINING PROTEIN"/>
    <property type="match status" value="1"/>
</dbReference>
<evidence type="ECO:0000259" key="2">
    <source>
        <dbReference type="Pfam" id="PF07687"/>
    </source>
</evidence>
<dbReference type="GO" id="GO:0046872">
    <property type="term" value="F:metal ion binding"/>
    <property type="evidence" value="ECO:0007669"/>
    <property type="project" value="UniProtKB-KW"/>
</dbReference>
<dbReference type="Pfam" id="PF01546">
    <property type="entry name" value="Peptidase_M20"/>
    <property type="match status" value="1"/>
</dbReference>
<dbReference type="GO" id="GO:0071713">
    <property type="term" value="F:para-aminobenzoyl-glutamate hydrolase activity"/>
    <property type="evidence" value="ECO:0007669"/>
    <property type="project" value="TreeGrafter"/>
</dbReference>
<feature type="binding site" evidence="1">
    <location>
        <position position="170"/>
    </location>
    <ligand>
        <name>Mn(2+)</name>
        <dbReference type="ChEBI" id="CHEBI:29035"/>
        <label>2</label>
    </ligand>
</feature>
<dbReference type="AlphaFoldDB" id="A0AAE3AAY9"/>
<dbReference type="InterPro" id="IPR011650">
    <property type="entry name" value="Peptidase_M20_dimer"/>
</dbReference>
<accession>A0AAE3AAY9</accession>
<dbReference type="InterPro" id="IPR036264">
    <property type="entry name" value="Bact_exopeptidase_dim_dom"/>
</dbReference>
<dbReference type="Pfam" id="PF07687">
    <property type="entry name" value="M20_dimer"/>
    <property type="match status" value="1"/>
</dbReference>
<dbReference type="InterPro" id="IPR052030">
    <property type="entry name" value="Peptidase_M20/M20A_hydrolases"/>
</dbReference>
<dbReference type="EMBL" id="JAJEPS010000008">
    <property type="protein sequence ID" value="MCC2126495.1"/>
    <property type="molecule type" value="Genomic_DNA"/>
</dbReference>
<organism evidence="3 4">
    <name type="scientific">Hominiventricola filiformis</name>
    <dbReference type="NCBI Taxonomy" id="2885352"/>
    <lineage>
        <taxon>Bacteria</taxon>
        <taxon>Bacillati</taxon>
        <taxon>Bacillota</taxon>
        <taxon>Clostridia</taxon>
        <taxon>Lachnospirales</taxon>
        <taxon>Lachnospiraceae</taxon>
        <taxon>Hominiventricola</taxon>
    </lineage>
</organism>
<dbReference type="InterPro" id="IPR017439">
    <property type="entry name" value="Amidohydrolase"/>
</dbReference>
<dbReference type="SUPFAM" id="SSF53187">
    <property type="entry name" value="Zn-dependent exopeptidases"/>
    <property type="match status" value="1"/>
</dbReference>
<dbReference type="RefSeq" id="WP_308459490.1">
    <property type="nucleotide sequence ID" value="NZ_JAJEPS010000008.1"/>
</dbReference>
<proteinExistence type="predicted"/>
<dbReference type="PIRSF" id="PIRSF005962">
    <property type="entry name" value="Pept_M20D_amidohydro"/>
    <property type="match status" value="1"/>
</dbReference>
<keyword evidence="1" id="KW-0464">Manganese</keyword>
<keyword evidence="1" id="KW-0479">Metal-binding</keyword>
<feature type="binding site" evidence="1">
    <location>
        <position position="134"/>
    </location>
    <ligand>
        <name>Mn(2+)</name>
        <dbReference type="ChEBI" id="CHEBI:29035"/>
        <label>2</label>
    </ligand>
</feature>
<dbReference type="SUPFAM" id="SSF55031">
    <property type="entry name" value="Bacterial exopeptidase dimerisation domain"/>
    <property type="match status" value="1"/>
</dbReference>
<dbReference type="InterPro" id="IPR002933">
    <property type="entry name" value="Peptidase_M20"/>
</dbReference>
<dbReference type="PANTHER" id="PTHR30575">
    <property type="entry name" value="PEPTIDASE M20"/>
    <property type="match status" value="1"/>
</dbReference>
<sequence length="421" mass="45909">MMDDTEKSRIWQKITEYAEASASELSELRRDFHRHPEPGWMEFRTSGRIADLLHLYGCDEVLTDQQVCKAEARMGVPEGGGMTGVIGMLHCGMGPTVALRFDIDALPVRECEELDHFPAQEGFRSEHAGYMHACGHDGHITVGLGTAKLLCQMREQLHGTIKFIFQPAEEGVRGARAIVENGHLEDVDFLLAAHMYGGSEQHPCGICITAGHGLATTKLDVDFHGKASHAAAAPEQGNNALLAAATAVLNLQAIPQHGKADTRINVGKLVAGSGRNIICDAAHMELEVRGKTSEANQYMQTYAERIVKCAAEMHGCTVETHLMGTALSSSNSSELNERLEQVCAEQLNIPVWRDPEAFSNVSEDFSCMSEAVRSHGGQACYFLNVSRCSAPLHNDRFDFQEKALMNGVKAFCGVTAELLKT</sequence>
<feature type="binding site" evidence="1">
    <location>
        <position position="194"/>
    </location>
    <ligand>
        <name>Mn(2+)</name>
        <dbReference type="ChEBI" id="CHEBI:29035"/>
        <label>2</label>
    </ligand>
</feature>
<dbReference type="GO" id="GO:0016805">
    <property type="term" value="F:dipeptidase activity"/>
    <property type="evidence" value="ECO:0007669"/>
    <property type="project" value="TreeGrafter"/>
</dbReference>
<feature type="domain" description="Peptidase M20 dimerisation" evidence="2">
    <location>
        <begin position="218"/>
        <end position="304"/>
    </location>
</feature>
<comment type="cofactor">
    <cofactor evidence="1">
        <name>Mn(2+)</name>
        <dbReference type="ChEBI" id="CHEBI:29035"/>
    </cofactor>
    <text evidence="1">The Mn(2+) ion enhances activity.</text>
</comment>
<dbReference type="GO" id="GO:0005737">
    <property type="term" value="C:cytoplasm"/>
    <property type="evidence" value="ECO:0007669"/>
    <property type="project" value="TreeGrafter"/>
</dbReference>
<evidence type="ECO:0000313" key="4">
    <source>
        <dbReference type="Proteomes" id="UP001198220"/>
    </source>
</evidence>
<evidence type="ECO:0000256" key="1">
    <source>
        <dbReference type="PIRSR" id="PIRSR005962-1"/>
    </source>
</evidence>
<dbReference type="GO" id="GO:0046657">
    <property type="term" value="P:folic acid catabolic process"/>
    <property type="evidence" value="ECO:0007669"/>
    <property type="project" value="TreeGrafter"/>
</dbReference>
<name>A0AAE3AAY9_9FIRM</name>
<dbReference type="Proteomes" id="UP001198220">
    <property type="component" value="Unassembled WGS sequence"/>
</dbReference>
<reference evidence="3 4" key="1">
    <citation type="submission" date="2021-10" db="EMBL/GenBank/DDBJ databases">
        <title>Anaerobic single-cell dispensing facilitates the cultivation of human gut bacteria.</title>
        <authorList>
            <person name="Afrizal A."/>
        </authorList>
    </citation>
    <scope>NUCLEOTIDE SEQUENCE [LARGE SCALE GENOMIC DNA]</scope>
    <source>
        <strain evidence="3 4">CLA-AA-H276</strain>
    </source>
</reference>
<protein>
    <submittedName>
        <fullName evidence="3">Amidohydrolase</fullName>
    </submittedName>
</protein>